<protein>
    <submittedName>
        <fullName evidence="2">Uncharacterized protein</fullName>
    </submittedName>
</protein>
<comment type="caution">
    <text evidence="2">The sequence shown here is derived from an EMBL/GenBank/DDBJ whole genome shotgun (WGS) entry which is preliminary data.</text>
</comment>
<organism evidence="2 3">
    <name type="scientific">Parathielavia hyrcaniae</name>
    <dbReference type="NCBI Taxonomy" id="113614"/>
    <lineage>
        <taxon>Eukaryota</taxon>
        <taxon>Fungi</taxon>
        <taxon>Dikarya</taxon>
        <taxon>Ascomycota</taxon>
        <taxon>Pezizomycotina</taxon>
        <taxon>Sordariomycetes</taxon>
        <taxon>Sordariomycetidae</taxon>
        <taxon>Sordariales</taxon>
        <taxon>Chaetomiaceae</taxon>
        <taxon>Parathielavia</taxon>
    </lineage>
</organism>
<sequence>MRRRGLVAHRLTYTHSPGRFDSHLLGRTPQSVVFYLSALLAGAQAEDVTKETKPRTQQLRPHSPSRIKVPTGSSQAAVSDLPSLKSHAFPLDELKQTQSFRSPISDERRHVPGRMTY</sequence>
<reference evidence="2" key="2">
    <citation type="submission" date="2023-05" db="EMBL/GenBank/DDBJ databases">
        <authorList>
            <consortium name="Lawrence Berkeley National Laboratory"/>
            <person name="Steindorff A."/>
            <person name="Hensen N."/>
            <person name="Bonometti L."/>
            <person name="Westerberg I."/>
            <person name="Brannstrom I.O."/>
            <person name="Guillou S."/>
            <person name="Cros-Aarteil S."/>
            <person name="Calhoun S."/>
            <person name="Haridas S."/>
            <person name="Kuo A."/>
            <person name="Mondo S."/>
            <person name="Pangilinan J."/>
            <person name="Riley R."/>
            <person name="Labutti K."/>
            <person name="Andreopoulos B."/>
            <person name="Lipzen A."/>
            <person name="Chen C."/>
            <person name="Yanf M."/>
            <person name="Daum C."/>
            <person name="Ng V."/>
            <person name="Clum A."/>
            <person name="Ohm R."/>
            <person name="Martin F."/>
            <person name="Silar P."/>
            <person name="Natvig D."/>
            <person name="Lalanne C."/>
            <person name="Gautier V."/>
            <person name="Ament-Velasquez S.L."/>
            <person name="Kruys A."/>
            <person name="Hutchinson M.I."/>
            <person name="Powell A.J."/>
            <person name="Barry K."/>
            <person name="Miller A.N."/>
            <person name="Grigoriev I.V."/>
            <person name="Debuchy R."/>
            <person name="Gladieux P."/>
            <person name="Thoren M.H."/>
            <person name="Johannesson H."/>
        </authorList>
    </citation>
    <scope>NUCLEOTIDE SEQUENCE</scope>
    <source>
        <strain evidence="2">CBS 757.83</strain>
    </source>
</reference>
<dbReference type="Proteomes" id="UP001305647">
    <property type="component" value="Unassembled WGS sequence"/>
</dbReference>
<dbReference type="EMBL" id="MU863659">
    <property type="protein sequence ID" value="KAK4098378.1"/>
    <property type="molecule type" value="Genomic_DNA"/>
</dbReference>
<keyword evidence="3" id="KW-1185">Reference proteome</keyword>
<evidence type="ECO:0000256" key="1">
    <source>
        <dbReference type="SAM" id="MobiDB-lite"/>
    </source>
</evidence>
<accession>A0AAN6PV72</accession>
<evidence type="ECO:0000313" key="2">
    <source>
        <dbReference type="EMBL" id="KAK4098378.1"/>
    </source>
</evidence>
<feature type="region of interest" description="Disordered" evidence="1">
    <location>
        <begin position="45"/>
        <end position="117"/>
    </location>
</feature>
<reference evidence="2" key="1">
    <citation type="journal article" date="2023" name="Mol. Phylogenet. Evol.">
        <title>Genome-scale phylogeny and comparative genomics of the fungal order Sordariales.</title>
        <authorList>
            <person name="Hensen N."/>
            <person name="Bonometti L."/>
            <person name="Westerberg I."/>
            <person name="Brannstrom I.O."/>
            <person name="Guillou S."/>
            <person name="Cros-Aarteil S."/>
            <person name="Calhoun S."/>
            <person name="Haridas S."/>
            <person name="Kuo A."/>
            <person name="Mondo S."/>
            <person name="Pangilinan J."/>
            <person name="Riley R."/>
            <person name="LaButti K."/>
            <person name="Andreopoulos B."/>
            <person name="Lipzen A."/>
            <person name="Chen C."/>
            <person name="Yan M."/>
            <person name="Daum C."/>
            <person name="Ng V."/>
            <person name="Clum A."/>
            <person name="Steindorff A."/>
            <person name="Ohm R.A."/>
            <person name="Martin F."/>
            <person name="Silar P."/>
            <person name="Natvig D.O."/>
            <person name="Lalanne C."/>
            <person name="Gautier V."/>
            <person name="Ament-Velasquez S.L."/>
            <person name="Kruys A."/>
            <person name="Hutchinson M.I."/>
            <person name="Powell A.J."/>
            <person name="Barry K."/>
            <person name="Miller A.N."/>
            <person name="Grigoriev I.V."/>
            <person name="Debuchy R."/>
            <person name="Gladieux P."/>
            <person name="Hiltunen Thoren M."/>
            <person name="Johannesson H."/>
        </authorList>
    </citation>
    <scope>NUCLEOTIDE SEQUENCE</scope>
    <source>
        <strain evidence="2">CBS 757.83</strain>
    </source>
</reference>
<gene>
    <name evidence="2" type="ORF">N658DRAFT_221598</name>
</gene>
<name>A0AAN6PV72_9PEZI</name>
<dbReference type="AlphaFoldDB" id="A0AAN6PV72"/>
<evidence type="ECO:0000313" key="3">
    <source>
        <dbReference type="Proteomes" id="UP001305647"/>
    </source>
</evidence>
<proteinExistence type="predicted"/>